<proteinExistence type="predicted"/>
<dbReference type="EMBL" id="SRLO01004316">
    <property type="protein sequence ID" value="TNN30597.1"/>
    <property type="molecule type" value="Genomic_DNA"/>
</dbReference>
<name>A0A4Z2ENT1_9TELE</name>
<evidence type="ECO:0000313" key="2">
    <source>
        <dbReference type="Proteomes" id="UP000314294"/>
    </source>
</evidence>
<dbReference type="AlphaFoldDB" id="A0A4Z2ENT1"/>
<reference evidence="1 2" key="1">
    <citation type="submission" date="2019-03" db="EMBL/GenBank/DDBJ databases">
        <title>First draft genome of Liparis tanakae, snailfish: a comprehensive survey of snailfish specific genes.</title>
        <authorList>
            <person name="Kim W."/>
            <person name="Song I."/>
            <person name="Jeong J.-H."/>
            <person name="Kim D."/>
            <person name="Kim S."/>
            <person name="Ryu S."/>
            <person name="Song J.Y."/>
            <person name="Lee S.K."/>
        </authorList>
    </citation>
    <scope>NUCLEOTIDE SEQUENCE [LARGE SCALE GENOMIC DNA]</scope>
    <source>
        <tissue evidence="1">Muscle</tissue>
    </source>
</reference>
<keyword evidence="2" id="KW-1185">Reference proteome</keyword>
<accession>A0A4Z2ENT1</accession>
<gene>
    <name evidence="1" type="ORF">EYF80_059255</name>
</gene>
<protein>
    <submittedName>
        <fullName evidence="1">Uncharacterized protein</fullName>
    </submittedName>
</protein>
<organism evidence="1 2">
    <name type="scientific">Liparis tanakae</name>
    <name type="common">Tanaka's snailfish</name>
    <dbReference type="NCBI Taxonomy" id="230148"/>
    <lineage>
        <taxon>Eukaryota</taxon>
        <taxon>Metazoa</taxon>
        <taxon>Chordata</taxon>
        <taxon>Craniata</taxon>
        <taxon>Vertebrata</taxon>
        <taxon>Euteleostomi</taxon>
        <taxon>Actinopterygii</taxon>
        <taxon>Neopterygii</taxon>
        <taxon>Teleostei</taxon>
        <taxon>Neoteleostei</taxon>
        <taxon>Acanthomorphata</taxon>
        <taxon>Eupercaria</taxon>
        <taxon>Perciformes</taxon>
        <taxon>Cottioidei</taxon>
        <taxon>Cottales</taxon>
        <taxon>Liparidae</taxon>
        <taxon>Liparis</taxon>
    </lineage>
</organism>
<sequence length="84" mass="8862">MTLCMLAGTRRPDGSELVLLTTAALDDISVAAPGSRRAAAGRAVFAYVSSCEHVLLQQRPAVRGTVSQGGVNALEQRSVMQLTY</sequence>
<comment type="caution">
    <text evidence="1">The sequence shown here is derived from an EMBL/GenBank/DDBJ whole genome shotgun (WGS) entry which is preliminary data.</text>
</comment>
<evidence type="ECO:0000313" key="1">
    <source>
        <dbReference type="EMBL" id="TNN30597.1"/>
    </source>
</evidence>
<dbReference type="Proteomes" id="UP000314294">
    <property type="component" value="Unassembled WGS sequence"/>
</dbReference>